<protein>
    <recommendedName>
        <fullName evidence="4">CN hydrolase domain-containing protein</fullName>
    </recommendedName>
</protein>
<dbReference type="InterPro" id="IPR043957">
    <property type="entry name" value="Vanin_C"/>
</dbReference>
<dbReference type="Gene3D" id="3.60.110.10">
    <property type="entry name" value="Carbon-nitrogen hydrolase"/>
    <property type="match status" value="1"/>
</dbReference>
<feature type="chain" id="PRO_5044823135" description="CN hydrolase domain-containing protein" evidence="3">
    <location>
        <begin position="21"/>
        <end position="605"/>
    </location>
</feature>
<proteinExistence type="inferred from homology"/>
<evidence type="ECO:0000259" key="4">
    <source>
        <dbReference type="PROSITE" id="PS50263"/>
    </source>
</evidence>
<evidence type="ECO:0000313" key="6">
    <source>
        <dbReference type="Proteomes" id="UP001519460"/>
    </source>
</evidence>
<feature type="domain" description="CN hydrolase" evidence="4">
    <location>
        <begin position="41"/>
        <end position="321"/>
    </location>
</feature>
<keyword evidence="3" id="KW-0732">Signal</keyword>
<organism evidence="5 6">
    <name type="scientific">Batillaria attramentaria</name>
    <dbReference type="NCBI Taxonomy" id="370345"/>
    <lineage>
        <taxon>Eukaryota</taxon>
        <taxon>Metazoa</taxon>
        <taxon>Spiralia</taxon>
        <taxon>Lophotrochozoa</taxon>
        <taxon>Mollusca</taxon>
        <taxon>Gastropoda</taxon>
        <taxon>Caenogastropoda</taxon>
        <taxon>Sorbeoconcha</taxon>
        <taxon>Cerithioidea</taxon>
        <taxon>Batillariidae</taxon>
        <taxon>Batillaria</taxon>
    </lineage>
</organism>
<comment type="similarity">
    <text evidence="1">Belongs to the carbon-nitrogen hydrolase superfamily. BTD/VNN family.</text>
</comment>
<keyword evidence="6" id="KW-1185">Reference proteome</keyword>
<dbReference type="InterPro" id="IPR003010">
    <property type="entry name" value="C-N_Hydrolase"/>
</dbReference>
<dbReference type="PANTHER" id="PTHR10609:SF27">
    <property type="entry name" value="CN HYDROLASE DOMAIN-CONTAINING PROTEIN-RELATED"/>
    <property type="match status" value="1"/>
</dbReference>
<dbReference type="InterPro" id="IPR036526">
    <property type="entry name" value="C-N_Hydrolase_sf"/>
</dbReference>
<dbReference type="Proteomes" id="UP001519460">
    <property type="component" value="Unassembled WGS sequence"/>
</dbReference>
<evidence type="ECO:0000256" key="2">
    <source>
        <dbReference type="ARBA" id="ARBA00022801"/>
    </source>
</evidence>
<dbReference type="InterPro" id="IPR040154">
    <property type="entry name" value="Biotinidase/VNN"/>
</dbReference>
<sequence>MKSVTWAAACLLLLELVVLLQDCAVVCNAELARTNFKAAVYEHAVILPEDTQRVFSREEALQVMRQNLDVYARQAEEASRQAVDILVFPENGLHIDPTGRTRNHVRPFFEFIPDPKVVHWIPCDDPERFRETEVQLELSCMAKGNNLTIVANMGNSLPCHGEASANCPSDKRLLYNTNVVFDPSGRLIARYHKHHKLQDEPFSRPVTPEVVSFDTPFGRWGLCTGTDILFREIAVNSVQNHSLANIAYLSSWKDAPPLMSSIGVQSAFAKRMGVNLLAANVHRPEKGMYGSGIYTPRGHVVYHYNTTALSEPKLLVAEVDTLERPDPELFIDDDVSETASREELFIDDFDDAARDELITVSGQGYGSLNQKAETDTSGLEEALRIVSGVPVTGDSAGQRNETVGAQKAFVSFLYYDLYNFVVLENPEGTLRTCNAKFCCQLSYSLTPDLHDKDIFVFGAFAGNHTVRGNYYHQVCVVVRCADNSLSSCGSPTNQSATVFYFLSMRGSFNTDYVFPQVLLTTEESRLHLAESADWNFTGKEIRSQCGFGNPLVAAAMVGRDYSIDLAVMEDNFLPPSTYIDAAPCPLNRKKWALCLIFAVVLTWIH</sequence>
<gene>
    <name evidence="5" type="ORF">BaRGS_00027327</name>
</gene>
<feature type="signal peptide" evidence="3">
    <location>
        <begin position="1"/>
        <end position="20"/>
    </location>
</feature>
<comment type="caution">
    <text evidence="5">The sequence shown here is derived from an EMBL/GenBank/DDBJ whole genome shotgun (WGS) entry which is preliminary data.</text>
</comment>
<dbReference type="AlphaFoldDB" id="A0ABD0K239"/>
<reference evidence="5 6" key="1">
    <citation type="journal article" date="2023" name="Sci. Data">
        <title>Genome assembly of the Korean intertidal mud-creeper Batillaria attramentaria.</title>
        <authorList>
            <person name="Patra A.K."/>
            <person name="Ho P.T."/>
            <person name="Jun S."/>
            <person name="Lee S.J."/>
            <person name="Kim Y."/>
            <person name="Won Y.J."/>
        </authorList>
    </citation>
    <scope>NUCLEOTIDE SEQUENCE [LARGE SCALE GENOMIC DNA]</scope>
    <source>
        <strain evidence="5">Wonlab-2016</strain>
    </source>
</reference>
<keyword evidence="2" id="KW-0378">Hydrolase</keyword>
<evidence type="ECO:0000256" key="1">
    <source>
        <dbReference type="ARBA" id="ARBA00008225"/>
    </source>
</evidence>
<dbReference type="EMBL" id="JACVVK020000263">
    <property type="protein sequence ID" value="KAK7481371.1"/>
    <property type="molecule type" value="Genomic_DNA"/>
</dbReference>
<name>A0ABD0K239_9CAEN</name>
<dbReference type="PROSITE" id="PS50263">
    <property type="entry name" value="CN_HYDROLASE"/>
    <property type="match status" value="1"/>
</dbReference>
<dbReference type="Pfam" id="PF19018">
    <property type="entry name" value="Vanin_C"/>
    <property type="match status" value="1"/>
</dbReference>
<dbReference type="PANTHER" id="PTHR10609">
    <property type="entry name" value="BIOTINIDASE-RELATED"/>
    <property type="match status" value="1"/>
</dbReference>
<evidence type="ECO:0000256" key="3">
    <source>
        <dbReference type="SAM" id="SignalP"/>
    </source>
</evidence>
<dbReference type="Pfam" id="PF00795">
    <property type="entry name" value="CN_hydrolase"/>
    <property type="match status" value="1"/>
</dbReference>
<accession>A0ABD0K239</accession>
<evidence type="ECO:0000313" key="5">
    <source>
        <dbReference type="EMBL" id="KAK7481371.1"/>
    </source>
</evidence>
<dbReference type="GO" id="GO:0016787">
    <property type="term" value="F:hydrolase activity"/>
    <property type="evidence" value="ECO:0007669"/>
    <property type="project" value="UniProtKB-KW"/>
</dbReference>
<dbReference type="SUPFAM" id="SSF56317">
    <property type="entry name" value="Carbon-nitrogen hydrolase"/>
    <property type="match status" value="1"/>
</dbReference>